<dbReference type="AlphaFoldDB" id="A0A3A8AYU4"/>
<evidence type="ECO:0000313" key="5">
    <source>
        <dbReference type="Proteomes" id="UP000281128"/>
    </source>
</evidence>
<protein>
    <submittedName>
        <fullName evidence="4">PaaI family thioesterase</fullName>
    </submittedName>
</protein>
<dbReference type="OrthoDB" id="9813282at2"/>
<dbReference type="InterPro" id="IPR029069">
    <property type="entry name" value="HotDog_dom_sf"/>
</dbReference>
<dbReference type="PANTHER" id="PTHR43240">
    <property type="entry name" value="1,4-DIHYDROXY-2-NAPHTHOYL-COA THIOESTERASE 1"/>
    <property type="match status" value="1"/>
</dbReference>
<dbReference type="PANTHER" id="PTHR43240:SF5">
    <property type="entry name" value="1,4-DIHYDROXY-2-NAPHTHOYL-COA THIOESTERASE 1"/>
    <property type="match status" value="1"/>
</dbReference>
<proteinExistence type="inferred from homology"/>
<evidence type="ECO:0000313" key="4">
    <source>
        <dbReference type="EMBL" id="RKF17106.1"/>
    </source>
</evidence>
<comment type="similarity">
    <text evidence="1">Belongs to the thioesterase PaaI family.</text>
</comment>
<evidence type="ECO:0000256" key="2">
    <source>
        <dbReference type="ARBA" id="ARBA00022801"/>
    </source>
</evidence>
<dbReference type="Gene3D" id="3.10.129.10">
    <property type="entry name" value="Hotdog Thioesterase"/>
    <property type="match status" value="1"/>
</dbReference>
<feature type="domain" description="Thioesterase" evidence="3">
    <location>
        <begin position="45"/>
        <end position="120"/>
    </location>
</feature>
<gene>
    <name evidence="4" type="ORF">D6850_06220</name>
</gene>
<accession>A0A3A8AYU4</accession>
<sequence>MSPRSDATKLPLFPTNMGVRLTQAQPDRVTGTLEVTEALANRNDVLHGGAVMTFADTLAGTAATLNLGDGQRTTTIESKTNFLRAIRIGEEITGASVPVHVGRKTAVFQTTITRADGKVAAIVTQTQMTLSWEPPGQA</sequence>
<dbReference type="RefSeq" id="WP_121164785.1">
    <property type="nucleotide sequence ID" value="NZ_RAPE01000001.1"/>
</dbReference>
<reference evidence="4 5" key="1">
    <citation type="submission" date="2018-09" db="EMBL/GenBank/DDBJ databases">
        <title>Roseovarius spongiae sp. nov., isolated from a marine sponge.</title>
        <authorList>
            <person name="Zhuang L."/>
            <person name="Luo L."/>
        </authorList>
    </citation>
    <scope>NUCLEOTIDE SEQUENCE [LARGE SCALE GENOMIC DNA]</scope>
    <source>
        <strain evidence="4 5">HN-E21</strain>
    </source>
</reference>
<dbReference type="Proteomes" id="UP000281128">
    <property type="component" value="Unassembled WGS sequence"/>
</dbReference>
<keyword evidence="5" id="KW-1185">Reference proteome</keyword>
<dbReference type="SUPFAM" id="SSF54637">
    <property type="entry name" value="Thioesterase/thiol ester dehydrase-isomerase"/>
    <property type="match status" value="1"/>
</dbReference>
<comment type="caution">
    <text evidence="4">The sequence shown here is derived from an EMBL/GenBank/DDBJ whole genome shotgun (WGS) entry which is preliminary data.</text>
</comment>
<dbReference type="GO" id="GO:0061522">
    <property type="term" value="F:1,4-dihydroxy-2-naphthoyl-CoA thioesterase activity"/>
    <property type="evidence" value="ECO:0007669"/>
    <property type="project" value="TreeGrafter"/>
</dbReference>
<name>A0A3A8AYU4_9RHOB</name>
<evidence type="ECO:0000256" key="1">
    <source>
        <dbReference type="ARBA" id="ARBA00008324"/>
    </source>
</evidence>
<keyword evidence="2" id="KW-0378">Hydrolase</keyword>
<organism evidence="4 5">
    <name type="scientific">Roseovarius spongiae</name>
    <dbReference type="NCBI Taxonomy" id="2320272"/>
    <lineage>
        <taxon>Bacteria</taxon>
        <taxon>Pseudomonadati</taxon>
        <taxon>Pseudomonadota</taxon>
        <taxon>Alphaproteobacteria</taxon>
        <taxon>Rhodobacterales</taxon>
        <taxon>Roseobacteraceae</taxon>
        <taxon>Roseovarius</taxon>
    </lineage>
</organism>
<evidence type="ECO:0000259" key="3">
    <source>
        <dbReference type="Pfam" id="PF03061"/>
    </source>
</evidence>
<dbReference type="InterPro" id="IPR006683">
    <property type="entry name" value="Thioestr_dom"/>
</dbReference>
<dbReference type="Pfam" id="PF03061">
    <property type="entry name" value="4HBT"/>
    <property type="match status" value="1"/>
</dbReference>
<dbReference type="EMBL" id="RAPE01000001">
    <property type="protein sequence ID" value="RKF17106.1"/>
    <property type="molecule type" value="Genomic_DNA"/>
</dbReference>
<dbReference type="CDD" id="cd03443">
    <property type="entry name" value="PaaI_thioesterase"/>
    <property type="match status" value="1"/>
</dbReference>
<dbReference type="GO" id="GO:0005829">
    <property type="term" value="C:cytosol"/>
    <property type="evidence" value="ECO:0007669"/>
    <property type="project" value="TreeGrafter"/>
</dbReference>
<dbReference type="InterPro" id="IPR003736">
    <property type="entry name" value="PAAI_dom"/>
</dbReference>
<dbReference type="NCBIfam" id="TIGR00369">
    <property type="entry name" value="unchar_dom_1"/>
    <property type="match status" value="1"/>
</dbReference>